<keyword evidence="1" id="KW-1133">Transmembrane helix</keyword>
<dbReference type="Proteomes" id="UP000315116">
    <property type="component" value="Segment"/>
</dbReference>
<dbReference type="InterPro" id="IPR016186">
    <property type="entry name" value="C-type_lectin-like/link_sf"/>
</dbReference>
<dbReference type="PANTHER" id="PTHR45710:SF26">
    <property type="entry name" value="RH26557P"/>
    <property type="match status" value="1"/>
</dbReference>
<dbReference type="PANTHER" id="PTHR45710">
    <property type="entry name" value="C-TYPE LECTIN DOMAIN-CONTAINING PROTEIN 180"/>
    <property type="match status" value="1"/>
</dbReference>
<feature type="transmembrane region" description="Helical" evidence="1">
    <location>
        <begin position="25"/>
        <end position="46"/>
    </location>
</feature>
<name>A0A1V0S7M6_CNPV</name>
<evidence type="ECO:0000313" key="2">
    <source>
        <dbReference type="EMBL" id="ARF02626.1"/>
    </source>
</evidence>
<sequence length="117" mass="13932">MDIGFDNQPYFNRIHKRIRFNITKLLAVLCVVLVIIIITIICLWFYNLLKFNKICPDGWIGYSGKCYYFSTNETNWYDSKKRCENMNSSLVVLNNSDIMKFISDYGRACYWIEKKTL</sequence>
<dbReference type="Gene3D" id="3.10.100.10">
    <property type="entry name" value="Mannose-Binding Protein A, subunit A"/>
    <property type="match status" value="1"/>
</dbReference>
<evidence type="ECO:0000256" key="1">
    <source>
        <dbReference type="SAM" id="Phobius"/>
    </source>
</evidence>
<dbReference type="InterPro" id="IPR050828">
    <property type="entry name" value="C-type_lectin/matrix_domain"/>
</dbReference>
<dbReference type="EMBL" id="KX857216">
    <property type="protein sequence ID" value="ARF02626.1"/>
    <property type="molecule type" value="Genomic_DNA"/>
</dbReference>
<dbReference type="InterPro" id="IPR016187">
    <property type="entry name" value="CTDL_fold"/>
</dbReference>
<accession>A0A1V0S7M6</accession>
<evidence type="ECO:0000313" key="3">
    <source>
        <dbReference type="Proteomes" id="UP000315116"/>
    </source>
</evidence>
<keyword evidence="1" id="KW-0472">Membrane</keyword>
<proteinExistence type="predicted"/>
<gene>
    <name evidence="2" type="primary">SWPV1-007</name>
</gene>
<reference evidence="2 3" key="1">
    <citation type="journal article" date="2017" name="BMC Genomics">
        <title>Genomic characterization of two novel pathogenic avipoxviruses isolated from pacific shearwaters (Ardenna spp.).</title>
        <authorList>
            <person name="Sarker S."/>
            <person name="Das S."/>
            <person name="Lavers J.L."/>
            <person name="Hutton I."/>
            <person name="Helbig K."/>
            <person name="Imbery J."/>
            <person name="Upton C."/>
            <person name="Raidal S.R."/>
        </authorList>
    </citation>
    <scope>NUCLEOTIDE SEQUENCE [LARGE SCALE GENOMIC DNA]</scope>
    <source>
        <strain evidence="2 3">SWPV-1</strain>
    </source>
</reference>
<keyword evidence="1" id="KW-0812">Transmembrane</keyword>
<organism evidence="2 3">
    <name type="scientific">Shearwaterpox virus</name>
    <dbReference type="NCBI Taxonomy" id="1974596"/>
    <lineage>
        <taxon>Viruses</taxon>
        <taxon>Varidnaviria</taxon>
        <taxon>Bamfordvirae</taxon>
        <taxon>Nucleocytoviricota</taxon>
        <taxon>Pokkesviricetes</taxon>
        <taxon>Chitovirales</taxon>
        <taxon>Poxviridae</taxon>
        <taxon>Chordopoxvirinae</taxon>
        <taxon>Avipoxvirus</taxon>
        <taxon>Avipoxvirus canarypox</taxon>
        <taxon>Canarypox virus</taxon>
    </lineage>
</organism>
<protein>
    <submittedName>
        <fullName evidence="2">SWPV1-007</fullName>
    </submittedName>
</protein>
<dbReference type="SUPFAM" id="SSF56436">
    <property type="entry name" value="C-type lectin-like"/>
    <property type="match status" value="1"/>
</dbReference>